<comment type="caution">
    <text evidence="1">The sequence shown here is derived from an EMBL/GenBank/DDBJ whole genome shotgun (WGS) entry which is preliminary data.</text>
</comment>
<dbReference type="EMBL" id="VSRR010001675">
    <property type="protein sequence ID" value="MPC26957.1"/>
    <property type="molecule type" value="Genomic_DNA"/>
</dbReference>
<evidence type="ECO:0000313" key="1">
    <source>
        <dbReference type="EMBL" id="MPC26957.1"/>
    </source>
</evidence>
<reference evidence="1 2" key="1">
    <citation type="submission" date="2019-05" db="EMBL/GenBank/DDBJ databases">
        <title>Another draft genome of Portunus trituberculatus and its Hox gene families provides insights of decapod evolution.</title>
        <authorList>
            <person name="Jeong J.-H."/>
            <person name="Song I."/>
            <person name="Kim S."/>
            <person name="Choi T."/>
            <person name="Kim D."/>
            <person name="Ryu S."/>
            <person name="Kim W."/>
        </authorList>
    </citation>
    <scope>NUCLEOTIDE SEQUENCE [LARGE SCALE GENOMIC DNA]</scope>
    <source>
        <tissue evidence="1">Muscle</tissue>
    </source>
</reference>
<name>A0A5B7E0U9_PORTR</name>
<evidence type="ECO:0000313" key="2">
    <source>
        <dbReference type="Proteomes" id="UP000324222"/>
    </source>
</evidence>
<protein>
    <submittedName>
        <fullName evidence="1">Uncharacterized protein</fullName>
    </submittedName>
</protein>
<sequence>MSCLQLVSAPSDDAMGKIGSCLLPDGCCHRTCASPHLRQTAAAAAHSCCWLTSPVHCSNAIGSTRHGWSCRNPRGSRQEWLVPGLWPGLWDREERLP</sequence>
<dbReference type="Proteomes" id="UP000324222">
    <property type="component" value="Unassembled WGS sequence"/>
</dbReference>
<keyword evidence="2" id="KW-1185">Reference proteome</keyword>
<accession>A0A5B7E0U9</accession>
<organism evidence="1 2">
    <name type="scientific">Portunus trituberculatus</name>
    <name type="common">Swimming crab</name>
    <name type="synonym">Neptunus trituberculatus</name>
    <dbReference type="NCBI Taxonomy" id="210409"/>
    <lineage>
        <taxon>Eukaryota</taxon>
        <taxon>Metazoa</taxon>
        <taxon>Ecdysozoa</taxon>
        <taxon>Arthropoda</taxon>
        <taxon>Crustacea</taxon>
        <taxon>Multicrustacea</taxon>
        <taxon>Malacostraca</taxon>
        <taxon>Eumalacostraca</taxon>
        <taxon>Eucarida</taxon>
        <taxon>Decapoda</taxon>
        <taxon>Pleocyemata</taxon>
        <taxon>Brachyura</taxon>
        <taxon>Eubrachyura</taxon>
        <taxon>Portunoidea</taxon>
        <taxon>Portunidae</taxon>
        <taxon>Portuninae</taxon>
        <taxon>Portunus</taxon>
    </lineage>
</organism>
<proteinExistence type="predicted"/>
<dbReference type="AlphaFoldDB" id="A0A5B7E0U9"/>
<gene>
    <name evidence="1" type="ORF">E2C01_020111</name>
</gene>